<comment type="caution">
    <text evidence="7">The sequence shown here is derived from an EMBL/GenBank/DDBJ whole genome shotgun (WGS) entry which is preliminary data.</text>
</comment>
<dbReference type="GO" id="GO:0009982">
    <property type="term" value="F:pseudouridine synthase activity"/>
    <property type="evidence" value="ECO:0007669"/>
    <property type="project" value="InterPro"/>
</dbReference>
<dbReference type="SUPFAM" id="SSF55120">
    <property type="entry name" value="Pseudouridine synthase"/>
    <property type="match status" value="1"/>
</dbReference>
<comment type="function">
    <text evidence="5">Responsible for synthesis of pseudouridine from uracil.</text>
</comment>
<protein>
    <recommendedName>
        <fullName evidence="5">Pseudouridine synthase</fullName>
        <ecNumber evidence="5">5.4.99.-</ecNumber>
    </recommendedName>
</protein>
<evidence type="ECO:0000256" key="5">
    <source>
        <dbReference type="RuleBase" id="RU362028"/>
    </source>
</evidence>
<dbReference type="Gene3D" id="3.30.2350.10">
    <property type="entry name" value="Pseudouridine synthase"/>
    <property type="match status" value="1"/>
</dbReference>
<dbReference type="GO" id="GO:0140098">
    <property type="term" value="F:catalytic activity, acting on RNA"/>
    <property type="evidence" value="ECO:0007669"/>
    <property type="project" value="UniProtKB-ARBA"/>
</dbReference>
<evidence type="ECO:0000256" key="4">
    <source>
        <dbReference type="PIRSR" id="PIRSR606225-1"/>
    </source>
</evidence>
<dbReference type="GO" id="GO:0003723">
    <property type="term" value="F:RNA binding"/>
    <property type="evidence" value="ECO:0007669"/>
    <property type="project" value="InterPro"/>
</dbReference>
<comment type="similarity">
    <text evidence="2 5">Belongs to the pseudouridine synthase RluA family.</text>
</comment>
<comment type="catalytic activity">
    <reaction evidence="1 5">
        <text>a uridine in RNA = a pseudouridine in RNA</text>
        <dbReference type="Rhea" id="RHEA:48348"/>
        <dbReference type="Rhea" id="RHEA-COMP:12068"/>
        <dbReference type="Rhea" id="RHEA-COMP:12069"/>
        <dbReference type="ChEBI" id="CHEBI:65314"/>
        <dbReference type="ChEBI" id="CHEBI:65315"/>
    </reaction>
</comment>
<dbReference type="EC" id="5.4.99.-" evidence="5"/>
<keyword evidence="8" id="KW-1185">Reference proteome</keyword>
<evidence type="ECO:0000313" key="7">
    <source>
        <dbReference type="EMBL" id="RHM09113.1"/>
    </source>
</evidence>
<evidence type="ECO:0000256" key="3">
    <source>
        <dbReference type="ARBA" id="ARBA00023235"/>
    </source>
</evidence>
<dbReference type="PANTHER" id="PTHR21600">
    <property type="entry name" value="MITOCHONDRIAL RNA PSEUDOURIDINE SYNTHASE"/>
    <property type="match status" value="1"/>
</dbReference>
<dbReference type="InterPro" id="IPR006224">
    <property type="entry name" value="PsdUridine_synth_RluA-like_CS"/>
</dbReference>
<reference evidence="7 8" key="1">
    <citation type="submission" date="2018-08" db="EMBL/GenBank/DDBJ databases">
        <title>A genome reference for cultivated species of the human gut microbiota.</title>
        <authorList>
            <person name="Zou Y."/>
            <person name="Xue W."/>
            <person name="Luo G."/>
        </authorList>
    </citation>
    <scope>NUCLEOTIDE SEQUENCE [LARGE SCALE GENOMIC DNA]</scope>
    <source>
        <strain evidence="7 8">AF35-6BH</strain>
    </source>
</reference>
<dbReference type="GO" id="GO:0000455">
    <property type="term" value="P:enzyme-directed rRNA pseudouridine synthesis"/>
    <property type="evidence" value="ECO:0007669"/>
    <property type="project" value="TreeGrafter"/>
</dbReference>
<dbReference type="CDD" id="cd02869">
    <property type="entry name" value="PseudoU_synth_RluA_like"/>
    <property type="match status" value="1"/>
</dbReference>
<dbReference type="EMBL" id="QRPK01000040">
    <property type="protein sequence ID" value="RHM09113.1"/>
    <property type="molecule type" value="Genomic_DNA"/>
</dbReference>
<organism evidence="7 8">
    <name type="scientific">Amedibacillus dolichus</name>
    <dbReference type="NCBI Taxonomy" id="31971"/>
    <lineage>
        <taxon>Bacteria</taxon>
        <taxon>Bacillati</taxon>
        <taxon>Bacillota</taxon>
        <taxon>Erysipelotrichia</taxon>
        <taxon>Erysipelotrichales</taxon>
        <taxon>Erysipelotrichaceae</taxon>
        <taxon>Amedibacillus</taxon>
    </lineage>
</organism>
<evidence type="ECO:0000256" key="2">
    <source>
        <dbReference type="ARBA" id="ARBA00010876"/>
    </source>
</evidence>
<proteinExistence type="inferred from homology"/>
<accession>A0A415P8S8</accession>
<dbReference type="InterPro" id="IPR050188">
    <property type="entry name" value="RluA_PseudoU_synthase"/>
</dbReference>
<dbReference type="InterPro" id="IPR020103">
    <property type="entry name" value="PsdUridine_synth_cat_dom_sf"/>
</dbReference>
<evidence type="ECO:0000313" key="8">
    <source>
        <dbReference type="Proteomes" id="UP000284868"/>
    </source>
</evidence>
<evidence type="ECO:0000256" key="1">
    <source>
        <dbReference type="ARBA" id="ARBA00000073"/>
    </source>
</evidence>
<gene>
    <name evidence="7" type="ORF">DWZ83_07560</name>
</gene>
<sequence length="317" mass="37260">MLKIFRSLFMELKWKHNTLFIENCTMTTSDELLAYFHIAKKMQKQLYQGQRIQVNQQTILHNTPLQRKDLIRIQPFPQYDLEKHLIPCFDPLSILYEDDLFLIVYKPSFMLVHSDGNETETTLYDIVKGYYLLQGLDIPVRAIHRLDKETSGAVIFCKIPLLQPLLDYMLQEKQIDRQYLALCAKVLNDDLTIDKQIGRDRHNAKKMRISKQGKSAKTDVHVIAQYQDYTLIACKLYQGRTHQIRVHLASISHPLLHDTLYGNYDKRINRCALHAYRIQLCHPFTQQNITIECPLPTDMKKLVEPINLCNDRSIFKK</sequence>
<dbReference type="PANTHER" id="PTHR21600:SF44">
    <property type="entry name" value="RIBOSOMAL LARGE SUBUNIT PSEUDOURIDINE SYNTHASE D"/>
    <property type="match status" value="1"/>
</dbReference>
<evidence type="ECO:0000259" key="6">
    <source>
        <dbReference type="Pfam" id="PF00849"/>
    </source>
</evidence>
<dbReference type="OrthoDB" id="9807829at2"/>
<feature type="domain" description="Pseudouridine synthase RsuA/RluA-like" evidence="6">
    <location>
        <begin position="101"/>
        <end position="250"/>
    </location>
</feature>
<dbReference type="NCBIfam" id="TIGR00005">
    <property type="entry name" value="rluA_subfam"/>
    <property type="match status" value="1"/>
</dbReference>
<keyword evidence="3 5" id="KW-0413">Isomerase</keyword>
<dbReference type="InterPro" id="IPR006145">
    <property type="entry name" value="PsdUridine_synth_RsuA/RluA"/>
</dbReference>
<dbReference type="InterPro" id="IPR006225">
    <property type="entry name" value="PsdUridine_synth_RluC/D"/>
</dbReference>
<feature type="active site" evidence="4">
    <location>
        <position position="147"/>
    </location>
</feature>
<dbReference type="Proteomes" id="UP000284868">
    <property type="component" value="Unassembled WGS sequence"/>
</dbReference>
<dbReference type="AlphaFoldDB" id="A0A415P8S8"/>
<dbReference type="Pfam" id="PF00849">
    <property type="entry name" value="PseudoU_synth_2"/>
    <property type="match status" value="1"/>
</dbReference>
<name>A0A415P8S8_9FIRM</name>
<dbReference type="PROSITE" id="PS01129">
    <property type="entry name" value="PSI_RLU"/>
    <property type="match status" value="1"/>
</dbReference>